<dbReference type="InterPro" id="IPR008278">
    <property type="entry name" value="4-PPantetheinyl_Trfase_dom"/>
</dbReference>
<evidence type="ECO:0000259" key="3">
    <source>
        <dbReference type="Pfam" id="PF01648"/>
    </source>
</evidence>
<evidence type="ECO:0000313" key="5">
    <source>
        <dbReference type="EMBL" id="KZW03951.1"/>
    </source>
</evidence>
<dbReference type="GO" id="GO:0000287">
    <property type="term" value="F:magnesium ion binding"/>
    <property type="evidence" value="ECO:0007669"/>
    <property type="project" value="InterPro"/>
</dbReference>
<organism evidence="5 6">
    <name type="scientific">Exidia glandulosa HHB12029</name>
    <dbReference type="NCBI Taxonomy" id="1314781"/>
    <lineage>
        <taxon>Eukaryota</taxon>
        <taxon>Fungi</taxon>
        <taxon>Dikarya</taxon>
        <taxon>Basidiomycota</taxon>
        <taxon>Agaricomycotina</taxon>
        <taxon>Agaricomycetes</taxon>
        <taxon>Auriculariales</taxon>
        <taxon>Exidiaceae</taxon>
        <taxon>Exidia</taxon>
    </lineage>
</organism>
<dbReference type="GO" id="GO:0019878">
    <property type="term" value="P:lysine biosynthetic process via aminoadipic acid"/>
    <property type="evidence" value="ECO:0007669"/>
    <property type="project" value="TreeGrafter"/>
</dbReference>
<dbReference type="Proteomes" id="UP000077266">
    <property type="component" value="Unassembled WGS sequence"/>
</dbReference>
<feature type="domain" description="4'-phosphopantetheinyl transferase" evidence="3">
    <location>
        <begin position="109"/>
        <end position="186"/>
    </location>
</feature>
<dbReference type="GO" id="GO:0008897">
    <property type="term" value="F:holo-[acyl-carrier-protein] synthase activity"/>
    <property type="evidence" value="ECO:0007669"/>
    <property type="project" value="UniProtKB-EC"/>
</dbReference>
<sequence>MHIHAIELQFAADGLTDDLFERALASVDDSSRARIRKFFRREDAWRCLVGRILPRYLLLKRGVALSAIDIAYTQSGKPYIARPNSPLKFNISHDSSFVVMAHADDAEDIGADVMRCALPRGETLRSFTRVLDDQLTTLEKRAVTDSASSDAGVHHLFQLWTLKEAYTKTLGLGLGFDFSRIEYDVGAARVRVDGGAPAEGDAWEFTETAFTASGEPYVCVVARRGVPTPLRDDSGALVQRQEPDEGWVTRMDAVSFLETFLSLVRENESR</sequence>
<dbReference type="Pfam" id="PF01648">
    <property type="entry name" value="ACPS"/>
    <property type="match status" value="1"/>
</dbReference>
<evidence type="ECO:0000313" key="6">
    <source>
        <dbReference type="Proteomes" id="UP000077266"/>
    </source>
</evidence>
<keyword evidence="6" id="KW-1185">Reference proteome</keyword>
<dbReference type="STRING" id="1314781.A0A165QQT9"/>
<evidence type="ECO:0000259" key="4">
    <source>
        <dbReference type="Pfam" id="PF22624"/>
    </source>
</evidence>
<gene>
    <name evidence="5" type="ORF">EXIGLDRAFT_9352</name>
</gene>
<dbReference type="InParanoid" id="A0A165QQT9"/>
<protein>
    <recommendedName>
        <fullName evidence="1">holo-[acyl-carrier-protein] synthase</fullName>
        <ecNumber evidence="1">2.7.8.7</ecNumber>
    </recommendedName>
</protein>
<keyword evidence="2 5" id="KW-0808">Transferase</keyword>
<feature type="domain" description="4'-phosphopantetheinyl transferase N-terminal" evidence="4">
    <location>
        <begin position="18"/>
        <end position="102"/>
    </location>
</feature>
<reference evidence="5 6" key="1">
    <citation type="journal article" date="2016" name="Mol. Biol. Evol.">
        <title>Comparative Genomics of Early-Diverging Mushroom-Forming Fungi Provides Insights into the Origins of Lignocellulose Decay Capabilities.</title>
        <authorList>
            <person name="Nagy L.G."/>
            <person name="Riley R."/>
            <person name="Tritt A."/>
            <person name="Adam C."/>
            <person name="Daum C."/>
            <person name="Floudas D."/>
            <person name="Sun H."/>
            <person name="Yadav J.S."/>
            <person name="Pangilinan J."/>
            <person name="Larsson K.H."/>
            <person name="Matsuura K."/>
            <person name="Barry K."/>
            <person name="Labutti K."/>
            <person name="Kuo R."/>
            <person name="Ohm R.A."/>
            <person name="Bhattacharya S.S."/>
            <person name="Shirouzu T."/>
            <person name="Yoshinaga Y."/>
            <person name="Martin F.M."/>
            <person name="Grigoriev I.V."/>
            <person name="Hibbett D.S."/>
        </authorList>
    </citation>
    <scope>NUCLEOTIDE SEQUENCE [LARGE SCALE GENOMIC DNA]</scope>
    <source>
        <strain evidence="5 6">HHB12029</strain>
    </source>
</reference>
<dbReference type="SUPFAM" id="SSF56214">
    <property type="entry name" value="4'-phosphopantetheinyl transferase"/>
    <property type="match status" value="2"/>
</dbReference>
<dbReference type="Pfam" id="PF22624">
    <property type="entry name" value="AASDHPPT_N"/>
    <property type="match status" value="1"/>
</dbReference>
<dbReference type="InterPro" id="IPR055066">
    <property type="entry name" value="AASDHPPT_N"/>
</dbReference>
<dbReference type="Gene3D" id="3.90.470.20">
    <property type="entry name" value="4'-phosphopantetheinyl transferase domain"/>
    <property type="match status" value="2"/>
</dbReference>
<dbReference type="EMBL" id="KV425882">
    <property type="protein sequence ID" value="KZW03951.1"/>
    <property type="molecule type" value="Genomic_DNA"/>
</dbReference>
<dbReference type="InterPro" id="IPR037143">
    <property type="entry name" value="4-PPantetheinyl_Trfase_dom_sf"/>
</dbReference>
<name>A0A165QQT9_EXIGL</name>
<dbReference type="EC" id="2.7.8.7" evidence="1"/>
<dbReference type="FunCoup" id="A0A165QQT9">
    <property type="interactions" value="394"/>
</dbReference>
<evidence type="ECO:0000256" key="1">
    <source>
        <dbReference type="ARBA" id="ARBA00013172"/>
    </source>
</evidence>
<evidence type="ECO:0000256" key="2">
    <source>
        <dbReference type="ARBA" id="ARBA00022679"/>
    </source>
</evidence>
<dbReference type="AlphaFoldDB" id="A0A165QQT9"/>
<dbReference type="GO" id="GO:0005829">
    <property type="term" value="C:cytosol"/>
    <property type="evidence" value="ECO:0007669"/>
    <property type="project" value="TreeGrafter"/>
</dbReference>
<accession>A0A165QQT9</accession>
<dbReference type="InterPro" id="IPR050559">
    <property type="entry name" value="P-Pant_transferase_sf"/>
</dbReference>
<dbReference type="PANTHER" id="PTHR12215:SF10">
    <property type="entry name" value="L-AMINOADIPATE-SEMIALDEHYDE DEHYDROGENASE-PHOSPHOPANTETHEINYL TRANSFERASE"/>
    <property type="match status" value="1"/>
</dbReference>
<dbReference type="OrthoDB" id="26719at2759"/>
<dbReference type="PANTHER" id="PTHR12215">
    <property type="entry name" value="PHOSPHOPANTETHEINE TRANSFERASE"/>
    <property type="match status" value="1"/>
</dbReference>
<proteinExistence type="predicted"/>